<dbReference type="EMBL" id="CM011680">
    <property type="protein sequence ID" value="TMS17063.1"/>
    <property type="molecule type" value="Genomic_DNA"/>
</dbReference>
<keyword evidence="2" id="KW-1185">Reference proteome</keyword>
<reference evidence="1" key="1">
    <citation type="submission" date="2018-11" db="EMBL/GenBank/DDBJ databases">
        <title>The sequence and de novo assembly of Larimichthys crocea genome using PacBio and Hi-C technologies.</title>
        <authorList>
            <person name="Xu P."/>
            <person name="Chen B."/>
            <person name="Zhou Z."/>
            <person name="Ke Q."/>
            <person name="Wu Y."/>
            <person name="Bai H."/>
            <person name="Pu F."/>
        </authorList>
    </citation>
    <scope>NUCLEOTIDE SEQUENCE</scope>
    <source>
        <tissue evidence="1">Muscle</tissue>
    </source>
</reference>
<evidence type="ECO:0000313" key="2">
    <source>
        <dbReference type="Proteomes" id="UP000793456"/>
    </source>
</evidence>
<accession>A0ACD3REI9</accession>
<dbReference type="Proteomes" id="UP000793456">
    <property type="component" value="Chromosome VII"/>
</dbReference>
<feature type="non-terminal residue" evidence="1">
    <location>
        <position position="1"/>
    </location>
</feature>
<gene>
    <name evidence="1" type="ORF">E3U43_001132</name>
</gene>
<evidence type="ECO:0000313" key="1">
    <source>
        <dbReference type="EMBL" id="TMS17063.1"/>
    </source>
</evidence>
<protein>
    <submittedName>
        <fullName evidence="1">Uncharacterized protein</fullName>
    </submittedName>
</protein>
<name>A0ACD3REI9_LARCR</name>
<proteinExistence type="predicted"/>
<comment type="caution">
    <text evidence="1">The sequence shown here is derived from an EMBL/GenBank/DDBJ whole genome shotgun (WGS) entry which is preliminary data.</text>
</comment>
<organism evidence="1 2">
    <name type="scientific">Larimichthys crocea</name>
    <name type="common">Large yellow croaker</name>
    <name type="synonym">Pseudosciaena crocea</name>
    <dbReference type="NCBI Taxonomy" id="215358"/>
    <lineage>
        <taxon>Eukaryota</taxon>
        <taxon>Metazoa</taxon>
        <taxon>Chordata</taxon>
        <taxon>Craniata</taxon>
        <taxon>Vertebrata</taxon>
        <taxon>Euteleostomi</taxon>
        <taxon>Actinopterygii</taxon>
        <taxon>Neopterygii</taxon>
        <taxon>Teleostei</taxon>
        <taxon>Neoteleostei</taxon>
        <taxon>Acanthomorphata</taxon>
        <taxon>Eupercaria</taxon>
        <taxon>Sciaenidae</taxon>
        <taxon>Larimichthys</taxon>
    </lineage>
</organism>
<sequence length="53" mass="6137">EISKLRSQVSRQKSDLEQLKAKLPGAPCRRFDPSKAFQHNKENRQSETTEPLK</sequence>
<feature type="non-terminal residue" evidence="1">
    <location>
        <position position="53"/>
    </location>
</feature>